<organism evidence="1 2">
    <name type="scientific">Hygrophoropsis aurantiaca</name>
    <dbReference type="NCBI Taxonomy" id="72124"/>
    <lineage>
        <taxon>Eukaryota</taxon>
        <taxon>Fungi</taxon>
        <taxon>Dikarya</taxon>
        <taxon>Basidiomycota</taxon>
        <taxon>Agaricomycotina</taxon>
        <taxon>Agaricomycetes</taxon>
        <taxon>Agaricomycetidae</taxon>
        <taxon>Boletales</taxon>
        <taxon>Coniophorineae</taxon>
        <taxon>Hygrophoropsidaceae</taxon>
        <taxon>Hygrophoropsis</taxon>
    </lineage>
</organism>
<gene>
    <name evidence="1" type="ORF">BJ138DRAFT_1171967</name>
</gene>
<dbReference type="Proteomes" id="UP000790377">
    <property type="component" value="Unassembled WGS sequence"/>
</dbReference>
<evidence type="ECO:0000313" key="2">
    <source>
        <dbReference type="Proteomes" id="UP000790377"/>
    </source>
</evidence>
<accession>A0ACB8AGR6</accession>
<protein>
    <submittedName>
        <fullName evidence="1">WD40-repeat-containing domain protein</fullName>
    </submittedName>
</protein>
<comment type="caution">
    <text evidence="1">The sequence shown here is derived from an EMBL/GenBank/DDBJ whole genome shotgun (WGS) entry which is preliminary data.</text>
</comment>
<dbReference type="EMBL" id="MU267653">
    <property type="protein sequence ID" value="KAH7912372.1"/>
    <property type="molecule type" value="Genomic_DNA"/>
</dbReference>
<keyword evidence="2" id="KW-1185">Reference proteome</keyword>
<reference evidence="1" key="1">
    <citation type="journal article" date="2021" name="New Phytol.">
        <title>Evolutionary innovations through gain and loss of genes in the ectomycorrhizal Boletales.</title>
        <authorList>
            <person name="Wu G."/>
            <person name="Miyauchi S."/>
            <person name="Morin E."/>
            <person name="Kuo A."/>
            <person name="Drula E."/>
            <person name="Varga T."/>
            <person name="Kohler A."/>
            <person name="Feng B."/>
            <person name="Cao Y."/>
            <person name="Lipzen A."/>
            <person name="Daum C."/>
            <person name="Hundley H."/>
            <person name="Pangilinan J."/>
            <person name="Johnson J."/>
            <person name="Barry K."/>
            <person name="LaButti K."/>
            <person name="Ng V."/>
            <person name="Ahrendt S."/>
            <person name="Min B."/>
            <person name="Choi I.G."/>
            <person name="Park H."/>
            <person name="Plett J.M."/>
            <person name="Magnuson J."/>
            <person name="Spatafora J.W."/>
            <person name="Nagy L.G."/>
            <person name="Henrissat B."/>
            <person name="Grigoriev I.V."/>
            <person name="Yang Z.L."/>
            <person name="Xu J."/>
            <person name="Martin F.M."/>
        </authorList>
    </citation>
    <scope>NUCLEOTIDE SEQUENCE</scope>
    <source>
        <strain evidence="1">ATCC 28755</strain>
    </source>
</reference>
<evidence type="ECO:0000313" key="1">
    <source>
        <dbReference type="EMBL" id="KAH7912372.1"/>
    </source>
</evidence>
<name>A0ACB8AGR6_9AGAM</name>
<proteinExistence type="predicted"/>
<sequence length="381" mass="41223">MAEDLDPSTVSAEFINEGGDWLAIFNPSVPRQMDVQLARRFLHEGVVCSVKFSSDNTLLAVGSENLVILYNLALGEKITFPLDNTNTDGSTETPKVIHARSVAISPDGQLLAAGSEDKLIRFWSIPQRRWLSTLQGHNGEVYAVTFSPDGHLLVSASGDCFVRVWDVSSLTKITDESGNVPDATEVSCRILRPVAPGSKLSSKLAVISVAIDKTGQYVASGSLDGVIRIWDIQRDVADPSSGTEPLETLRGHDDGVYGVQFADGTGYGAPVGLISASLDRTLKRWEIRSMGENAGTCTKSFQGHKDCVLAASVIQIGREQRLASSSRDGTVRVWDLKSGVVQFIIQGHKNTVTTVDFTQDGKLLASGSGDREVRIWRYSIL</sequence>